<dbReference type="InterPro" id="IPR036249">
    <property type="entry name" value="Thioredoxin-like_sf"/>
</dbReference>
<dbReference type="Gene3D" id="3.40.30.10">
    <property type="entry name" value="Glutaredoxin"/>
    <property type="match status" value="1"/>
</dbReference>
<feature type="domain" description="Glutaredoxin" evidence="5">
    <location>
        <begin position="40"/>
        <end position="101"/>
    </location>
</feature>
<keyword evidence="2" id="KW-0249">Electron transport</keyword>
<protein>
    <recommendedName>
        <fullName evidence="5">Glutaredoxin domain-containing protein</fullName>
    </recommendedName>
</protein>
<evidence type="ECO:0000256" key="1">
    <source>
        <dbReference type="ARBA" id="ARBA00022448"/>
    </source>
</evidence>
<comment type="caution">
    <text evidence="6">The sequence shown here is derived from an EMBL/GenBank/DDBJ whole genome shotgun (WGS) entry which is preliminary data.</text>
</comment>
<keyword evidence="4" id="KW-0676">Redox-active center</keyword>
<dbReference type="Proteomes" id="UP001642720">
    <property type="component" value="Unassembled WGS sequence"/>
</dbReference>
<dbReference type="InterPro" id="IPR011899">
    <property type="entry name" value="Glutaredoxin_euk/vir"/>
</dbReference>
<dbReference type="PANTHER" id="PTHR45694:SF18">
    <property type="entry name" value="GLUTAREDOXIN-1-RELATED"/>
    <property type="match status" value="1"/>
</dbReference>
<keyword evidence="7" id="KW-1185">Reference proteome</keyword>
<accession>A0ABY2GWM4</accession>
<sequence>MNFIRSFFTSAVKLSPEARMANVKEVQRIIDNNNVARHTVVFSKTWCPYCKATKQTLNDLKAQYEVVELDNRNDGDDLQDALLEISGQRSVPNIFFGKKHIGGNSDLQELLKSGQLKARLEEVGAFA</sequence>
<name>A0ABY2GWM4_9HYPO</name>
<evidence type="ECO:0000256" key="2">
    <source>
        <dbReference type="ARBA" id="ARBA00022982"/>
    </source>
</evidence>
<evidence type="ECO:0000313" key="6">
    <source>
        <dbReference type="EMBL" id="TFA99995.1"/>
    </source>
</evidence>
<dbReference type="InterPro" id="IPR014025">
    <property type="entry name" value="Glutaredoxin_subgr"/>
</dbReference>
<dbReference type="PANTHER" id="PTHR45694">
    <property type="entry name" value="GLUTAREDOXIN 2"/>
    <property type="match status" value="1"/>
</dbReference>
<dbReference type="NCBIfam" id="TIGR02180">
    <property type="entry name" value="GRX_euk"/>
    <property type="match status" value="1"/>
</dbReference>
<evidence type="ECO:0000256" key="4">
    <source>
        <dbReference type="ARBA" id="ARBA00023284"/>
    </source>
</evidence>
<evidence type="ECO:0000259" key="5">
    <source>
        <dbReference type="Pfam" id="PF00462"/>
    </source>
</evidence>
<dbReference type="InterPro" id="IPR011767">
    <property type="entry name" value="GLR_AS"/>
</dbReference>
<proteinExistence type="predicted"/>
<organism evidence="6 7">
    <name type="scientific">Trichoderma ghanense</name>
    <dbReference type="NCBI Taxonomy" id="65468"/>
    <lineage>
        <taxon>Eukaryota</taxon>
        <taxon>Fungi</taxon>
        <taxon>Dikarya</taxon>
        <taxon>Ascomycota</taxon>
        <taxon>Pezizomycotina</taxon>
        <taxon>Sordariomycetes</taxon>
        <taxon>Hypocreomycetidae</taxon>
        <taxon>Hypocreales</taxon>
        <taxon>Hypocreaceae</taxon>
        <taxon>Trichoderma</taxon>
    </lineage>
</organism>
<dbReference type="PROSITE" id="PS51354">
    <property type="entry name" value="GLUTAREDOXIN_2"/>
    <property type="match status" value="1"/>
</dbReference>
<dbReference type="PRINTS" id="PR00160">
    <property type="entry name" value="GLUTAREDOXIN"/>
</dbReference>
<keyword evidence="3" id="KW-1015">Disulfide bond</keyword>
<dbReference type="Pfam" id="PF00462">
    <property type="entry name" value="Glutaredoxin"/>
    <property type="match status" value="1"/>
</dbReference>
<gene>
    <name evidence="6" type="ORF">CCMA1212_008279</name>
</gene>
<dbReference type="EMBL" id="PPTA01000012">
    <property type="protein sequence ID" value="TFA99995.1"/>
    <property type="molecule type" value="Genomic_DNA"/>
</dbReference>
<evidence type="ECO:0000256" key="3">
    <source>
        <dbReference type="ARBA" id="ARBA00023157"/>
    </source>
</evidence>
<dbReference type="InterPro" id="IPR002109">
    <property type="entry name" value="Glutaredoxin"/>
</dbReference>
<evidence type="ECO:0000313" key="7">
    <source>
        <dbReference type="Proteomes" id="UP001642720"/>
    </source>
</evidence>
<dbReference type="SUPFAM" id="SSF52833">
    <property type="entry name" value="Thioredoxin-like"/>
    <property type="match status" value="1"/>
</dbReference>
<dbReference type="RefSeq" id="XP_073556197.1">
    <property type="nucleotide sequence ID" value="XM_073705420.1"/>
</dbReference>
<dbReference type="PROSITE" id="PS00195">
    <property type="entry name" value="GLUTAREDOXIN_1"/>
    <property type="match status" value="1"/>
</dbReference>
<keyword evidence="1" id="KW-0813">Transport</keyword>
<dbReference type="CDD" id="cd03419">
    <property type="entry name" value="GRX_GRXh_1_2_like"/>
    <property type="match status" value="1"/>
</dbReference>
<dbReference type="GeneID" id="300579870"/>
<reference evidence="6 7" key="1">
    <citation type="submission" date="2018-01" db="EMBL/GenBank/DDBJ databases">
        <title>Genome characterization of the sugarcane-associated fungus Trichoderma ghanense CCMA-1212 and their application in lignocelulose bioconversion.</title>
        <authorList>
            <person name="Steindorff A.S."/>
            <person name="Mendes T.D."/>
            <person name="Vilela E.S.D."/>
            <person name="Rodrigues D.S."/>
            <person name="Formighieri E.F."/>
            <person name="Melo I.S."/>
            <person name="Favaro L.C.L."/>
        </authorList>
    </citation>
    <scope>NUCLEOTIDE SEQUENCE [LARGE SCALE GENOMIC DNA]</scope>
    <source>
        <strain evidence="6 7">CCMA-1212</strain>
    </source>
</reference>